<proteinExistence type="predicted"/>
<name>A0A1G4IIY6_TRYEQ</name>
<sequence>MGDLVAKVGGLFAEVNESLRAVREVLPSALIKANKYYTAIAEITRTVWDDLKAVDVNSEEKDKCESEALKGVTELPTACGDQACPLREGLNESTLKKYKSGCLEVNVMTQSGKVSTCFNLPRNNLYMSSAVEGANGEVQWVKSTPNEFQFILEVQKIFTPLIGPFGAGQLPSVLLATLSNITFFRSRFDEVHSSFTSLLLGTNLTDNLNGTDFAI</sequence>
<dbReference type="Proteomes" id="UP000195570">
    <property type="component" value="Unassembled WGS sequence"/>
</dbReference>
<reference evidence="1" key="1">
    <citation type="submission" date="2016-09" db="EMBL/GenBank/DDBJ databases">
        <authorList>
            <person name="Hebert L."/>
            <person name="Moumen B."/>
        </authorList>
    </citation>
    <scope>NUCLEOTIDE SEQUENCE [LARGE SCALE GENOMIC DNA]</scope>
    <source>
        <strain evidence="1">OVI</strain>
    </source>
</reference>
<comment type="caution">
    <text evidence="1">The sequence shown here is derived from an EMBL/GenBank/DDBJ whole genome shotgun (WGS) entry which is preliminary data.</text>
</comment>
<gene>
    <name evidence="1" type="ORF">TEOVI_000406700</name>
</gene>
<dbReference type="Pfam" id="PF03238">
    <property type="entry name" value="ESAG1"/>
    <property type="match status" value="1"/>
</dbReference>
<keyword evidence="2" id="KW-1185">Reference proteome</keyword>
<accession>A0A1G4IIY6</accession>
<evidence type="ECO:0000313" key="1">
    <source>
        <dbReference type="EMBL" id="SCU72490.1"/>
    </source>
</evidence>
<dbReference type="AlphaFoldDB" id="A0A1G4IIY6"/>
<dbReference type="GeneID" id="92378007"/>
<evidence type="ECO:0000313" key="2">
    <source>
        <dbReference type="Proteomes" id="UP000195570"/>
    </source>
</evidence>
<organism evidence="1 2">
    <name type="scientific">Trypanosoma equiperdum</name>
    <dbReference type="NCBI Taxonomy" id="5694"/>
    <lineage>
        <taxon>Eukaryota</taxon>
        <taxon>Discoba</taxon>
        <taxon>Euglenozoa</taxon>
        <taxon>Kinetoplastea</taxon>
        <taxon>Metakinetoplastina</taxon>
        <taxon>Trypanosomatida</taxon>
        <taxon>Trypanosomatidae</taxon>
        <taxon>Trypanosoma</taxon>
    </lineage>
</organism>
<protein>
    <submittedName>
        <fullName evidence="1">ESAG protein, putative</fullName>
    </submittedName>
</protein>
<dbReference type="VEuPathDB" id="TriTrypDB:TEOVI_000406700"/>
<dbReference type="EMBL" id="CZPT02001875">
    <property type="protein sequence ID" value="SCU72490.1"/>
    <property type="molecule type" value="Genomic_DNA"/>
</dbReference>
<dbReference type="InterPro" id="IPR004922">
    <property type="entry name" value="ESAG"/>
</dbReference>
<dbReference type="RefSeq" id="XP_067082981.1">
    <property type="nucleotide sequence ID" value="XM_067226880.1"/>
</dbReference>